<dbReference type="EMBL" id="JAKVQD010000005">
    <property type="protein sequence ID" value="MCH4553323.1"/>
    <property type="molecule type" value="Genomic_DNA"/>
</dbReference>
<organism evidence="1 2">
    <name type="scientific">Aestuariibaculum lutulentum</name>
    <dbReference type="NCBI Taxonomy" id="2920935"/>
    <lineage>
        <taxon>Bacteria</taxon>
        <taxon>Pseudomonadati</taxon>
        <taxon>Bacteroidota</taxon>
        <taxon>Flavobacteriia</taxon>
        <taxon>Flavobacteriales</taxon>
        <taxon>Flavobacteriaceae</taxon>
    </lineage>
</organism>
<reference evidence="1" key="1">
    <citation type="submission" date="2022-02" db="EMBL/GenBank/DDBJ databases">
        <title>Aestuariibaculum sp., a marine bacterium isolated from sediment in Guangxi.</title>
        <authorList>
            <person name="Ying J."/>
        </authorList>
    </citation>
    <scope>NUCLEOTIDE SEQUENCE</scope>
    <source>
        <strain evidence="1">L182</strain>
    </source>
</reference>
<evidence type="ECO:0000313" key="1">
    <source>
        <dbReference type="EMBL" id="MCH4553323.1"/>
    </source>
</evidence>
<protein>
    <submittedName>
        <fullName evidence="1">Uncharacterized protein</fullName>
    </submittedName>
</protein>
<proteinExistence type="predicted"/>
<dbReference type="RefSeq" id="WP_240573978.1">
    <property type="nucleotide sequence ID" value="NZ_CP136709.1"/>
</dbReference>
<dbReference type="Proteomes" id="UP001156141">
    <property type="component" value="Unassembled WGS sequence"/>
</dbReference>
<sequence>MKTIKHILSIIFIIVLIPNVSAQMYRIHQDNVKPSKLEDYEKTAKAFNEACVKYNVQANWATATTDNLKYLYISEIENMAALDNRPFAEMAKAMGDDFGKLFDDFDKCYDSHCSYIIHLVKDLSYMPEGFSMMQEGQDYRKWFYIYFTPQNAKKVREGMEAVKNMYETKKSKEYYRVYRNGFGTSEDCYLVAVSSKDEIDGATKAKENDKLLGPDSWDTFKKVMDYAERFEEVSGKMRPDLSYFPKK</sequence>
<name>A0ABS9RK41_9FLAO</name>
<keyword evidence="2" id="KW-1185">Reference proteome</keyword>
<evidence type="ECO:0000313" key="2">
    <source>
        <dbReference type="Proteomes" id="UP001156141"/>
    </source>
</evidence>
<gene>
    <name evidence="1" type="ORF">MKW35_11885</name>
</gene>
<comment type="caution">
    <text evidence="1">The sequence shown here is derived from an EMBL/GenBank/DDBJ whole genome shotgun (WGS) entry which is preliminary data.</text>
</comment>
<accession>A0ABS9RK41</accession>